<dbReference type="Gene3D" id="6.10.250.690">
    <property type="match status" value="1"/>
</dbReference>
<dbReference type="SMART" id="SM00862">
    <property type="entry name" value="Trans_reg_C"/>
    <property type="match status" value="1"/>
</dbReference>
<evidence type="ECO:0000256" key="4">
    <source>
        <dbReference type="ARBA" id="ARBA00023163"/>
    </source>
</evidence>
<dbReference type="GO" id="GO:0032993">
    <property type="term" value="C:protein-DNA complex"/>
    <property type="evidence" value="ECO:0007669"/>
    <property type="project" value="TreeGrafter"/>
</dbReference>
<dbReference type="Pfam" id="PF00486">
    <property type="entry name" value="Trans_reg_C"/>
    <property type="match status" value="1"/>
</dbReference>
<dbReference type="SUPFAM" id="SSF52172">
    <property type="entry name" value="CheY-like"/>
    <property type="match status" value="1"/>
</dbReference>
<dbReference type="PROSITE" id="PS51755">
    <property type="entry name" value="OMPR_PHOB"/>
    <property type="match status" value="1"/>
</dbReference>
<dbReference type="Gene3D" id="1.10.10.10">
    <property type="entry name" value="Winged helix-like DNA-binding domain superfamily/Winged helix DNA-binding domain"/>
    <property type="match status" value="1"/>
</dbReference>
<keyword evidence="11" id="KW-1185">Reference proteome</keyword>
<dbReference type="InterPro" id="IPR001789">
    <property type="entry name" value="Sig_transdc_resp-reg_receiver"/>
</dbReference>
<evidence type="ECO:0000259" key="8">
    <source>
        <dbReference type="PROSITE" id="PS50110"/>
    </source>
</evidence>
<dbReference type="STRING" id="1533.SAMN05443638_1373"/>
<dbReference type="CDD" id="cd17574">
    <property type="entry name" value="REC_OmpR"/>
    <property type="match status" value="1"/>
</dbReference>
<comment type="function">
    <text evidence="5">May play the central regulatory role in sporulation. It may be an element of the effector pathway responsible for the activation of sporulation genes in response to nutritional stress. Spo0A may act in concert with spo0H (a sigma factor) to control the expression of some genes that are critical to the sporulation process.</text>
</comment>
<organism evidence="10 11">
    <name type="scientific">Clostridium fallax</name>
    <dbReference type="NCBI Taxonomy" id="1533"/>
    <lineage>
        <taxon>Bacteria</taxon>
        <taxon>Bacillati</taxon>
        <taxon>Bacillota</taxon>
        <taxon>Clostridia</taxon>
        <taxon>Eubacteriales</taxon>
        <taxon>Clostridiaceae</taxon>
        <taxon>Clostridium</taxon>
    </lineage>
</organism>
<keyword evidence="4" id="KW-0804">Transcription</keyword>
<accession>A0A1M4Z4L7</accession>
<dbReference type="GO" id="GO:0000156">
    <property type="term" value="F:phosphorelay response regulator activity"/>
    <property type="evidence" value="ECO:0007669"/>
    <property type="project" value="TreeGrafter"/>
</dbReference>
<dbReference type="InterPro" id="IPR039420">
    <property type="entry name" value="WalR-like"/>
</dbReference>
<feature type="domain" description="Response regulatory" evidence="8">
    <location>
        <begin position="2"/>
        <end position="115"/>
    </location>
</feature>
<dbReference type="InterPro" id="IPR036388">
    <property type="entry name" value="WH-like_DNA-bd_sf"/>
</dbReference>
<keyword evidence="6" id="KW-0597">Phosphoprotein</keyword>
<dbReference type="InterPro" id="IPR001867">
    <property type="entry name" value="OmpR/PhoB-type_DNA-bd"/>
</dbReference>
<dbReference type="PANTHER" id="PTHR48111:SF73">
    <property type="entry name" value="ALKALINE PHOSPHATASE SYNTHESIS TRANSCRIPTIONAL REGULATORY PROTEIN PHOP"/>
    <property type="match status" value="1"/>
</dbReference>
<evidence type="ECO:0000313" key="10">
    <source>
        <dbReference type="EMBL" id="SHF12991.1"/>
    </source>
</evidence>
<evidence type="ECO:0000256" key="1">
    <source>
        <dbReference type="ARBA" id="ARBA00018672"/>
    </source>
</evidence>
<dbReference type="GO" id="GO:0000976">
    <property type="term" value="F:transcription cis-regulatory region binding"/>
    <property type="evidence" value="ECO:0007669"/>
    <property type="project" value="TreeGrafter"/>
</dbReference>
<dbReference type="CDD" id="cd00383">
    <property type="entry name" value="trans_reg_C"/>
    <property type="match status" value="1"/>
</dbReference>
<dbReference type="Proteomes" id="UP000184035">
    <property type="component" value="Unassembled WGS sequence"/>
</dbReference>
<dbReference type="PROSITE" id="PS50110">
    <property type="entry name" value="RESPONSE_REGULATORY"/>
    <property type="match status" value="1"/>
</dbReference>
<evidence type="ECO:0000259" key="9">
    <source>
        <dbReference type="PROSITE" id="PS51755"/>
    </source>
</evidence>
<dbReference type="EMBL" id="FQVM01000037">
    <property type="protein sequence ID" value="SHF12991.1"/>
    <property type="molecule type" value="Genomic_DNA"/>
</dbReference>
<sequence>MRILLIEDDLALSIGIEYTLKQENYDVIKKNNLKEGRDSLKENIDLILLDVMLPDGNGYDFCREIRDSKNNIPIIFITACDEEANVVLGLDIGADDYITKPIRIKELLSRINAVIRRNNVEKKLESNKEKVFVSGDIILNPLKANFRKRDKDIMLTPVEYKLILIFLKSKNNALSRDIILEKLWDIDGDFIDSNTLNVYIKRLREKIEDNSKKPKYIETIRGIGYRWAEEILEK</sequence>
<keyword evidence="2" id="KW-0805">Transcription regulation</keyword>
<feature type="modified residue" description="4-aspartylphosphate" evidence="6">
    <location>
        <position position="50"/>
    </location>
</feature>
<name>A0A1M4Z4L7_9CLOT</name>
<evidence type="ECO:0000256" key="7">
    <source>
        <dbReference type="PROSITE-ProRule" id="PRU01091"/>
    </source>
</evidence>
<dbReference type="SMART" id="SM00448">
    <property type="entry name" value="REC"/>
    <property type="match status" value="1"/>
</dbReference>
<evidence type="ECO:0000256" key="2">
    <source>
        <dbReference type="ARBA" id="ARBA00023015"/>
    </source>
</evidence>
<evidence type="ECO:0000256" key="3">
    <source>
        <dbReference type="ARBA" id="ARBA00023125"/>
    </source>
</evidence>
<dbReference type="RefSeq" id="WP_072897633.1">
    <property type="nucleotide sequence ID" value="NZ_FQVM01000037.1"/>
</dbReference>
<dbReference type="InterPro" id="IPR011006">
    <property type="entry name" value="CheY-like_superfamily"/>
</dbReference>
<dbReference type="AlphaFoldDB" id="A0A1M4Z4L7"/>
<dbReference type="SUPFAM" id="SSF46894">
    <property type="entry name" value="C-terminal effector domain of the bipartite response regulators"/>
    <property type="match status" value="1"/>
</dbReference>
<dbReference type="InterPro" id="IPR016032">
    <property type="entry name" value="Sig_transdc_resp-reg_C-effctor"/>
</dbReference>
<dbReference type="GO" id="GO:0006355">
    <property type="term" value="P:regulation of DNA-templated transcription"/>
    <property type="evidence" value="ECO:0007669"/>
    <property type="project" value="InterPro"/>
</dbReference>
<dbReference type="GO" id="GO:0005829">
    <property type="term" value="C:cytosol"/>
    <property type="evidence" value="ECO:0007669"/>
    <property type="project" value="TreeGrafter"/>
</dbReference>
<reference evidence="10 11" key="1">
    <citation type="submission" date="2016-11" db="EMBL/GenBank/DDBJ databases">
        <authorList>
            <person name="Jaros S."/>
            <person name="Januszkiewicz K."/>
            <person name="Wedrychowicz H."/>
        </authorList>
    </citation>
    <scope>NUCLEOTIDE SEQUENCE [LARGE SCALE GENOMIC DNA]</scope>
    <source>
        <strain evidence="10 11">DSM 2631</strain>
    </source>
</reference>
<dbReference type="OrthoDB" id="9803564at2"/>
<proteinExistence type="predicted"/>
<evidence type="ECO:0000256" key="5">
    <source>
        <dbReference type="ARBA" id="ARBA00024867"/>
    </source>
</evidence>
<gene>
    <name evidence="10" type="ORF">SAMN05443638_1373</name>
</gene>
<dbReference type="Gene3D" id="3.40.50.2300">
    <property type="match status" value="1"/>
</dbReference>
<feature type="domain" description="OmpR/PhoB-type" evidence="9">
    <location>
        <begin position="129"/>
        <end position="229"/>
    </location>
</feature>
<evidence type="ECO:0000313" key="11">
    <source>
        <dbReference type="Proteomes" id="UP000184035"/>
    </source>
</evidence>
<keyword evidence="3 7" id="KW-0238">DNA-binding</keyword>
<evidence type="ECO:0000256" key="6">
    <source>
        <dbReference type="PROSITE-ProRule" id="PRU00169"/>
    </source>
</evidence>
<dbReference type="PANTHER" id="PTHR48111">
    <property type="entry name" value="REGULATOR OF RPOS"/>
    <property type="match status" value="1"/>
</dbReference>
<dbReference type="Pfam" id="PF00072">
    <property type="entry name" value="Response_reg"/>
    <property type="match status" value="1"/>
</dbReference>
<protein>
    <recommendedName>
        <fullName evidence="1">Stage 0 sporulation protein A homolog</fullName>
    </recommendedName>
</protein>
<feature type="DNA-binding region" description="OmpR/PhoB-type" evidence="7">
    <location>
        <begin position="129"/>
        <end position="229"/>
    </location>
</feature>